<dbReference type="InterPro" id="IPR001766">
    <property type="entry name" value="Fork_head_dom"/>
</dbReference>
<dbReference type="AlphaFoldDB" id="A0A0N5ABF8"/>
<feature type="domain" description="Fork-head" evidence="14">
    <location>
        <begin position="252"/>
        <end position="345"/>
    </location>
</feature>
<dbReference type="Proteomes" id="UP000046393">
    <property type="component" value="Unplaced"/>
</dbReference>
<keyword evidence="8 12" id="KW-0238">DNA-binding</keyword>
<evidence type="ECO:0000256" key="4">
    <source>
        <dbReference type="ARBA" id="ARBA00022490"/>
    </source>
</evidence>
<dbReference type="PRINTS" id="PR00053">
    <property type="entry name" value="FORKHEAD"/>
</dbReference>
<dbReference type="Pfam" id="PF00250">
    <property type="entry name" value="Forkhead"/>
    <property type="match status" value="1"/>
</dbReference>
<evidence type="ECO:0000259" key="14">
    <source>
        <dbReference type="PROSITE" id="PS50039"/>
    </source>
</evidence>
<feature type="DNA-binding region" description="Fork-head" evidence="12">
    <location>
        <begin position="252"/>
        <end position="345"/>
    </location>
</feature>
<evidence type="ECO:0000256" key="3">
    <source>
        <dbReference type="ARBA" id="ARBA00022473"/>
    </source>
</evidence>
<dbReference type="GO" id="GO:0000981">
    <property type="term" value="F:DNA-binding transcription factor activity, RNA polymerase II-specific"/>
    <property type="evidence" value="ECO:0007669"/>
    <property type="project" value="TreeGrafter"/>
</dbReference>
<dbReference type="PANTHER" id="PTHR45767">
    <property type="entry name" value="FORKHEAD BOX PROTEIN O"/>
    <property type="match status" value="1"/>
</dbReference>
<comment type="subcellular location">
    <subcellularLocation>
        <location evidence="2">Cytoplasm</location>
    </subcellularLocation>
    <subcellularLocation>
        <location evidence="1 12">Nucleus</location>
    </subcellularLocation>
</comment>
<evidence type="ECO:0000256" key="6">
    <source>
        <dbReference type="ARBA" id="ARBA00022604"/>
    </source>
</evidence>
<evidence type="ECO:0000256" key="8">
    <source>
        <dbReference type="ARBA" id="ARBA00023125"/>
    </source>
</evidence>
<feature type="compositionally biased region" description="Low complexity" evidence="13">
    <location>
        <begin position="44"/>
        <end position="55"/>
    </location>
</feature>
<evidence type="ECO:0000256" key="9">
    <source>
        <dbReference type="ARBA" id="ARBA00023163"/>
    </source>
</evidence>
<evidence type="ECO:0000256" key="13">
    <source>
        <dbReference type="SAM" id="MobiDB-lite"/>
    </source>
</evidence>
<evidence type="ECO:0000256" key="11">
    <source>
        <dbReference type="ARBA" id="ARBA00039893"/>
    </source>
</evidence>
<keyword evidence="10 12" id="KW-0539">Nucleus</keyword>
<feature type="compositionally biased region" description="Low complexity" evidence="13">
    <location>
        <begin position="115"/>
        <end position="135"/>
    </location>
</feature>
<name>A0A0N5ABF8_9BILA</name>
<dbReference type="PROSITE" id="PS00658">
    <property type="entry name" value="FORK_HEAD_2"/>
    <property type="match status" value="1"/>
</dbReference>
<dbReference type="InterPro" id="IPR036390">
    <property type="entry name" value="WH_DNA-bd_sf"/>
</dbReference>
<sequence length="624" mass="66782">MNSLITDDDETLKNEERNRCNTWPSKQLHDYCFNTSDGFQQATSSTSATASESSAGIKPSSVCSSAVEESITRATNDSSELYRVTPSAHTGSSPSISASTAATSVGVSATNTTQFVSSSSPSAASSSSPPTSSSTVVGSNYDQTHSMMPAQNSACVVGGSATSVIYVSDNNAQYCGGIVAGTTADNGGTTISGSGGGGIVAEVMNSGGGAAGGGGLDGFSGSDENVATVKLKKKRIRRKPTDSLCQKKPNPWGEESYSDLIAKALESAPDKRLKLSDIYQWFSANIPYFQERSSSEEAAGWKNSIRHNLSLHSRFMRIQNEGAGKSSWWVINPDAKPGRNPRRQRAATMESTTKAALEKKRRGARKKVLELRGADSLQSTPGSLMSSQTSVTNHELFGDNDDSLVNLEPVFRPRTQSNLSLTSRVSPSIGNSDFHEDFDFPPFVEASAMPNDILDRTNEITLSQGDTTGYHSSLNSAMMNNGTNNPQAPSQSSLMQHVKPEMQSDGAKSDLDGVQPPPSYHVLNNARNVSHSQNPLLNSNMVHRTSQPMSSYNGLYQSANHGVHWISGSIRPQNSCAQQTLGHAGLPMDLENLTLPEQPFMECDMESVIRQELSQSTSNQLTFD</sequence>
<dbReference type="InterPro" id="IPR036388">
    <property type="entry name" value="WH-like_DNA-bd_sf"/>
</dbReference>
<dbReference type="WBParaSite" id="SMUV_0000148401-mRNA-1">
    <property type="protein sequence ID" value="SMUV_0000148401-mRNA-1"/>
    <property type="gene ID" value="SMUV_0000148401"/>
</dbReference>
<evidence type="ECO:0000256" key="5">
    <source>
        <dbReference type="ARBA" id="ARBA00022553"/>
    </source>
</evidence>
<keyword evidence="6" id="KW-0341">Growth regulation</keyword>
<feature type="region of interest" description="Disordered" evidence="13">
    <location>
        <begin position="479"/>
        <end position="509"/>
    </location>
</feature>
<dbReference type="PANTHER" id="PTHR45767:SF2">
    <property type="entry name" value="FORKHEAD BOX PROTEIN O"/>
    <property type="match status" value="1"/>
</dbReference>
<dbReference type="GO" id="GO:0005634">
    <property type="term" value="C:nucleus"/>
    <property type="evidence" value="ECO:0007669"/>
    <property type="project" value="UniProtKB-SubCell"/>
</dbReference>
<evidence type="ECO:0000256" key="2">
    <source>
        <dbReference type="ARBA" id="ARBA00004496"/>
    </source>
</evidence>
<feature type="region of interest" description="Disordered" evidence="13">
    <location>
        <begin position="115"/>
        <end position="144"/>
    </location>
</feature>
<keyword evidence="9" id="KW-0804">Transcription</keyword>
<evidence type="ECO:0000256" key="1">
    <source>
        <dbReference type="ARBA" id="ARBA00004123"/>
    </source>
</evidence>
<dbReference type="InterPro" id="IPR030456">
    <property type="entry name" value="TF_fork_head_CS_2"/>
</dbReference>
<evidence type="ECO:0000313" key="15">
    <source>
        <dbReference type="Proteomes" id="UP000046393"/>
    </source>
</evidence>
<reference evidence="16" key="1">
    <citation type="submission" date="2017-02" db="UniProtKB">
        <authorList>
            <consortium name="WormBaseParasite"/>
        </authorList>
    </citation>
    <scope>IDENTIFICATION</scope>
</reference>
<protein>
    <recommendedName>
        <fullName evidence="11">Forkhead box protein O</fullName>
    </recommendedName>
</protein>
<dbReference type="GO" id="GO:0000978">
    <property type="term" value="F:RNA polymerase II cis-regulatory region sequence-specific DNA binding"/>
    <property type="evidence" value="ECO:0007669"/>
    <property type="project" value="TreeGrafter"/>
</dbReference>
<feature type="compositionally biased region" description="Polar residues" evidence="13">
    <location>
        <begin position="479"/>
        <end position="495"/>
    </location>
</feature>
<keyword evidence="4" id="KW-0963">Cytoplasm</keyword>
<keyword evidence="15" id="KW-1185">Reference proteome</keyword>
<dbReference type="PROSITE" id="PS50039">
    <property type="entry name" value="FORK_HEAD_3"/>
    <property type="match status" value="1"/>
</dbReference>
<dbReference type="Gene3D" id="1.10.10.10">
    <property type="entry name" value="Winged helix-like DNA-binding domain superfamily/Winged helix DNA-binding domain"/>
    <property type="match status" value="1"/>
</dbReference>
<feature type="region of interest" description="Disordered" evidence="13">
    <location>
        <begin position="77"/>
        <end position="98"/>
    </location>
</feature>
<feature type="region of interest" description="Disordered" evidence="13">
    <location>
        <begin position="44"/>
        <end position="63"/>
    </location>
</feature>
<evidence type="ECO:0000313" key="16">
    <source>
        <dbReference type="WBParaSite" id="SMUV_0000148401-mRNA-1"/>
    </source>
</evidence>
<evidence type="ECO:0000256" key="12">
    <source>
        <dbReference type="PROSITE-ProRule" id="PRU00089"/>
    </source>
</evidence>
<feature type="compositionally biased region" description="Low complexity" evidence="13">
    <location>
        <begin position="86"/>
        <end position="98"/>
    </location>
</feature>
<evidence type="ECO:0000256" key="7">
    <source>
        <dbReference type="ARBA" id="ARBA00023015"/>
    </source>
</evidence>
<keyword evidence="3" id="KW-0217">Developmental protein</keyword>
<dbReference type="SMART" id="SM00339">
    <property type="entry name" value="FH"/>
    <property type="match status" value="1"/>
</dbReference>
<accession>A0A0N5ABF8</accession>
<dbReference type="GO" id="GO:0005737">
    <property type="term" value="C:cytoplasm"/>
    <property type="evidence" value="ECO:0007669"/>
    <property type="project" value="UniProtKB-SubCell"/>
</dbReference>
<dbReference type="SUPFAM" id="SSF46785">
    <property type="entry name" value="Winged helix' DNA-binding domain"/>
    <property type="match status" value="1"/>
</dbReference>
<keyword evidence="5" id="KW-0597">Phosphoprotein</keyword>
<organism evidence="15 16">
    <name type="scientific">Syphacia muris</name>
    <dbReference type="NCBI Taxonomy" id="451379"/>
    <lineage>
        <taxon>Eukaryota</taxon>
        <taxon>Metazoa</taxon>
        <taxon>Ecdysozoa</taxon>
        <taxon>Nematoda</taxon>
        <taxon>Chromadorea</taxon>
        <taxon>Rhabditida</taxon>
        <taxon>Spirurina</taxon>
        <taxon>Oxyuridomorpha</taxon>
        <taxon>Oxyuroidea</taxon>
        <taxon>Oxyuridae</taxon>
        <taxon>Syphacia</taxon>
    </lineage>
</organism>
<feature type="compositionally biased region" description="Basic and acidic residues" evidence="13">
    <location>
        <begin position="498"/>
        <end position="509"/>
    </location>
</feature>
<dbReference type="STRING" id="451379.A0A0N5ABF8"/>
<proteinExistence type="predicted"/>
<evidence type="ECO:0000256" key="10">
    <source>
        <dbReference type="ARBA" id="ARBA00023242"/>
    </source>
</evidence>
<dbReference type="CDD" id="cd20032">
    <property type="entry name" value="FH_FOXO"/>
    <property type="match status" value="1"/>
</dbReference>
<keyword evidence="7" id="KW-0805">Transcription regulation</keyword>